<evidence type="ECO:0000259" key="4">
    <source>
        <dbReference type="PROSITE" id="PS50949"/>
    </source>
</evidence>
<evidence type="ECO:0000313" key="5">
    <source>
        <dbReference type="EMBL" id="APH03435.1"/>
    </source>
</evidence>
<gene>
    <name evidence="5" type="ORF">A9C19_00945</name>
</gene>
<dbReference type="Gene3D" id="1.10.10.10">
    <property type="entry name" value="Winged helix-like DNA-binding domain superfamily/Winged helix DNA-binding domain"/>
    <property type="match status" value="1"/>
</dbReference>
<dbReference type="InterPro" id="IPR036388">
    <property type="entry name" value="WH-like_DNA-bd_sf"/>
</dbReference>
<dbReference type="GO" id="GO:0003700">
    <property type="term" value="F:DNA-binding transcription factor activity"/>
    <property type="evidence" value="ECO:0007669"/>
    <property type="project" value="InterPro"/>
</dbReference>
<evidence type="ECO:0000313" key="6">
    <source>
        <dbReference type="Proteomes" id="UP000181936"/>
    </source>
</evidence>
<evidence type="ECO:0000256" key="2">
    <source>
        <dbReference type="ARBA" id="ARBA00023125"/>
    </source>
</evidence>
<dbReference type="PANTHER" id="PTHR44846">
    <property type="entry name" value="MANNOSYL-D-GLYCERATE TRANSPORT/METABOLISM SYSTEM REPRESSOR MNGR-RELATED"/>
    <property type="match status" value="1"/>
</dbReference>
<dbReference type="OrthoDB" id="9815017at2"/>
<dbReference type="InterPro" id="IPR050679">
    <property type="entry name" value="Bact_HTH_transcr_reg"/>
</dbReference>
<sequence length="244" mass="27795">MKSNVTLPEKPSALYVKVKDEMLQRIQSNTWKPYSMIPTEVELMQEFQVSRTTIRQAVSILVQEGILNRKQGKGTIVKPHKFIGTLGKLKGFAEEAMEKGMTPSSKVLRVNISTDFEVERTRLNLPKGVKICVIERLRFADSMPIAIERSSWPYSIGQYLLQHDLNGATFYDILQKNGVELQTAKEKITAINATIDEADLLGIRGGQALLRMERLSFTSQGHPIEYTTTKFCSDKYQYYIDLKR</sequence>
<dbReference type="Pfam" id="PF00392">
    <property type="entry name" value="GntR"/>
    <property type="match status" value="1"/>
</dbReference>
<dbReference type="InterPro" id="IPR011663">
    <property type="entry name" value="UTRA"/>
</dbReference>
<dbReference type="KEGG" id="bwh:A9C19_00945"/>
<reference evidence="5 6" key="1">
    <citation type="journal article" date="2016" name="Sci. Rep.">
        <title>Complete genome sequence and transcriptomic analysis of a novel marine strain Bacillus weihaiensis reveals the mechanism of brown algae degradation.</title>
        <authorList>
            <person name="Zhu Y."/>
            <person name="Chen P."/>
            <person name="Bao Y."/>
            <person name="Men Y."/>
            <person name="Zeng Y."/>
            <person name="Yang J."/>
            <person name="Sun J."/>
            <person name="Sun Y."/>
        </authorList>
    </citation>
    <scope>NUCLEOTIDE SEQUENCE [LARGE SCALE GENOMIC DNA]</scope>
    <source>
        <strain evidence="5 6">Alg07</strain>
    </source>
</reference>
<dbReference type="CDD" id="cd07377">
    <property type="entry name" value="WHTH_GntR"/>
    <property type="match status" value="1"/>
</dbReference>
<feature type="domain" description="HTH gntR-type" evidence="4">
    <location>
        <begin position="12"/>
        <end position="80"/>
    </location>
</feature>
<dbReference type="PANTHER" id="PTHR44846:SF1">
    <property type="entry name" value="MANNOSYL-D-GLYCERATE TRANSPORT_METABOLISM SYSTEM REPRESSOR MNGR-RELATED"/>
    <property type="match status" value="1"/>
</dbReference>
<dbReference type="SMART" id="SM00866">
    <property type="entry name" value="UTRA"/>
    <property type="match status" value="1"/>
</dbReference>
<organism evidence="5 6">
    <name type="scientific">Bacillus weihaiensis</name>
    <dbReference type="NCBI Taxonomy" id="1547283"/>
    <lineage>
        <taxon>Bacteria</taxon>
        <taxon>Bacillati</taxon>
        <taxon>Bacillota</taxon>
        <taxon>Bacilli</taxon>
        <taxon>Bacillales</taxon>
        <taxon>Bacillaceae</taxon>
        <taxon>Bacillus</taxon>
    </lineage>
</organism>
<dbReference type="InterPro" id="IPR028978">
    <property type="entry name" value="Chorismate_lyase_/UTRA_dom_sf"/>
</dbReference>
<dbReference type="PROSITE" id="PS50949">
    <property type="entry name" value="HTH_GNTR"/>
    <property type="match status" value="1"/>
</dbReference>
<dbReference type="Pfam" id="PF07702">
    <property type="entry name" value="UTRA"/>
    <property type="match status" value="1"/>
</dbReference>
<accession>A0A1L3MM54</accession>
<name>A0A1L3MM54_9BACI</name>
<dbReference type="SUPFAM" id="SSF46785">
    <property type="entry name" value="Winged helix' DNA-binding domain"/>
    <property type="match status" value="1"/>
</dbReference>
<protein>
    <submittedName>
        <fullName evidence="5">GntR family transcriptional regulator</fullName>
    </submittedName>
</protein>
<dbReference type="GO" id="GO:0003677">
    <property type="term" value="F:DNA binding"/>
    <property type="evidence" value="ECO:0007669"/>
    <property type="project" value="UniProtKB-KW"/>
</dbReference>
<keyword evidence="3" id="KW-0804">Transcription</keyword>
<dbReference type="InterPro" id="IPR036390">
    <property type="entry name" value="WH_DNA-bd_sf"/>
</dbReference>
<dbReference type="STRING" id="1547283.A9C19_00945"/>
<dbReference type="SMART" id="SM00345">
    <property type="entry name" value="HTH_GNTR"/>
    <property type="match status" value="1"/>
</dbReference>
<dbReference type="PRINTS" id="PR00035">
    <property type="entry name" value="HTHGNTR"/>
</dbReference>
<keyword evidence="2" id="KW-0238">DNA-binding</keyword>
<keyword evidence="1" id="KW-0805">Transcription regulation</keyword>
<proteinExistence type="predicted"/>
<evidence type="ECO:0000256" key="3">
    <source>
        <dbReference type="ARBA" id="ARBA00023163"/>
    </source>
</evidence>
<dbReference type="Proteomes" id="UP000181936">
    <property type="component" value="Chromosome"/>
</dbReference>
<dbReference type="GO" id="GO:0045892">
    <property type="term" value="P:negative regulation of DNA-templated transcription"/>
    <property type="evidence" value="ECO:0007669"/>
    <property type="project" value="TreeGrafter"/>
</dbReference>
<keyword evidence="6" id="KW-1185">Reference proteome</keyword>
<dbReference type="EMBL" id="CP016020">
    <property type="protein sequence ID" value="APH03435.1"/>
    <property type="molecule type" value="Genomic_DNA"/>
</dbReference>
<dbReference type="AlphaFoldDB" id="A0A1L3MM54"/>
<dbReference type="Gene3D" id="3.40.1410.10">
    <property type="entry name" value="Chorismate lyase-like"/>
    <property type="match status" value="1"/>
</dbReference>
<dbReference type="FunFam" id="1.10.10.10:FF:000079">
    <property type="entry name" value="GntR family transcriptional regulator"/>
    <property type="match status" value="1"/>
</dbReference>
<evidence type="ECO:0000256" key="1">
    <source>
        <dbReference type="ARBA" id="ARBA00023015"/>
    </source>
</evidence>
<dbReference type="RefSeq" id="WP_072578221.1">
    <property type="nucleotide sequence ID" value="NZ_CP016020.1"/>
</dbReference>
<dbReference type="SUPFAM" id="SSF64288">
    <property type="entry name" value="Chorismate lyase-like"/>
    <property type="match status" value="1"/>
</dbReference>
<dbReference type="InterPro" id="IPR000524">
    <property type="entry name" value="Tscrpt_reg_HTH_GntR"/>
</dbReference>